<reference evidence="1" key="1">
    <citation type="submission" date="2018-01" db="EMBL/GenBank/DDBJ databases">
        <title>An insight into the sialome of Amazonian anophelines.</title>
        <authorList>
            <person name="Ribeiro J.M."/>
            <person name="Scarpassa V."/>
            <person name="Calvo E."/>
        </authorList>
    </citation>
    <scope>NUCLEOTIDE SEQUENCE</scope>
    <source>
        <tissue evidence="1">Salivary glands</tissue>
    </source>
</reference>
<dbReference type="AlphaFoldDB" id="A0A2M4B2X9"/>
<accession>A0A2M4B2X9</accession>
<dbReference type="EMBL" id="GGFK01014075">
    <property type="protein sequence ID" value="MBW47396.1"/>
    <property type="molecule type" value="Transcribed_RNA"/>
</dbReference>
<protein>
    <submittedName>
        <fullName evidence="1">Putative secreted protein</fullName>
    </submittedName>
</protein>
<evidence type="ECO:0000313" key="1">
    <source>
        <dbReference type="EMBL" id="MBW47396.1"/>
    </source>
</evidence>
<sequence length="69" mass="7887">MRVCVCVWLQGLLDADGGGVPRHEEYRCFSTETPRRASRSVRWSRGVPLMRLAFSANHGSARAERERRV</sequence>
<name>A0A2M4B2X9_9DIPT</name>
<proteinExistence type="predicted"/>
<organism evidence="1">
    <name type="scientific">Anopheles triannulatus</name>
    <dbReference type="NCBI Taxonomy" id="58253"/>
    <lineage>
        <taxon>Eukaryota</taxon>
        <taxon>Metazoa</taxon>
        <taxon>Ecdysozoa</taxon>
        <taxon>Arthropoda</taxon>
        <taxon>Hexapoda</taxon>
        <taxon>Insecta</taxon>
        <taxon>Pterygota</taxon>
        <taxon>Neoptera</taxon>
        <taxon>Endopterygota</taxon>
        <taxon>Diptera</taxon>
        <taxon>Nematocera</taxon>
        <taxon>Culicoidea</taxon>
        <taxon>Culicidae</taxon>
        <taxon>Anophelinae</taxon>
        <taxon>Anopheles</taxon>
    </lineage>
</organism>